<gene>
    <name evidence="5" type="ORF">NK118_11835</name>
</gene>
<dbReference type="InterPro" id="IPR014710">
    <property type="entry name" value="RmlC-like_jellyroll"/>
</dbReference>
<evidence type="ECO:0000256" key="2">
    <source>
        <dbReference type="ARBA" id="ARBA00023125"/>
    </source>
</evidence>
<reference evidence="5 6" key="1">
    <citation type="journal article" date="2022" name="Genome Biol. Evol.">
        <title>Host diet, physiology and behaviors set the stage for Lachnospiraceae cladogenesis.</title>
        <authorList>
            <person name="Vera-Ponce De Leon A."/>
            <person name="Schneider M."/>
            <person name="Jahnes B.C."/>
            <person name="Sadowski V."/>
            <person name="Camuy-Velez L.A."/>
            <person name="Duan J."/>
            <person name="Sabree Z.L."/>
        </authorList>
    </citation>
    <scope>NUCLEOTIDE SEQUENCE [LARGE SCALE GENOMIC DNA]</scope>
    <source>
        <strain evidence="5 6">PAL227</strain>
    </source>
</reference>
<dbReference type="PANTHER" id="PTHR43280:SF28">
    <property type="entry name" value="HTH-TYPE TRANSCRIPTIONAL ACTIVATOR RHAS"/>
    <property type="match status" value="1"/>
</dbReference>
<dbReference type="InterPro" id="IPR018062">
    <property type="entry name" value="HTH_AraC-typ_CS"/>
</dbReference>
<dbReference type="SMART" id="SM00342">
    <property type="entry name" value="HTH_ARAC"/>
    <property type="match status" value="1"/>
</dbReference>
<dbReference type="EMBL" id="JAMZFV010000020">
    <property type="protein sequence ID" value="MCP1110940.1"/>
    <property type="molecule type" value="Genomic_DNA"/>
</dbReference>
<dbReference type="InterPro" id="IPR018060">
    <property type="entry name" value="HTH_AraC"/>
</dbReference>
<dbReference type="Proteomes" id="UP001523565">
    <property type="component" value="Unassembled WGS sequence"/>
</dbReference>
<dbReference type="SUPFAM" id="SSF46689">
    <property type="entry name" value="Homeodomain-like"/>
    <property type="match status" value="2"/>
</dbReference>
<dbReference type="RefSeq" id="WP_262069821.1">
    <property type="nucleotide sequence ID" value="NZ_JAMXOC010000020.1"/>
</dbReference>
<dbReference type="InterPro" id="IPR020449">
    <property type="entry name" value="Tscrpt_reg_AraC-type_HTH"/>
</dbReference>
<evidence type="ECO:0000313" key="6">
    <source>
        <dbReference type="Proteomes" id="UP001523565"/>
    </source>
</evidence>
<dbReference type="PRINTS" id="PR00032">
    <property type="entry name" value="HTHARAC"/>
</dbReference>
<dbReference type="InterPro" id="IPR037923">
    <property type="entry name" value="HTH-like"/>
</dbReference>
<keyword evidence="2" id="KW-0238">DNA-binding</keyword>
<dbReference type="PROSITE" id="PS00041">
    <property type="entry name" value="HTH_ARAC_FAMILY_1"/>
    <property type="match status" value="1"/>
</dbReference>
<name>A0ABT1EJS5_9FIRM</name>
<dbReference type="SUPFAM" id="SSF51215">
    <property type="entry name" value="Regulatory protein AraC"/>
    <property type="match status" value="1"/>
</dbReference>
<keyword evidence="6" id="KW-1185">Reference proteome</keyword>
<evidence type="ECO:0000313" key="5">
    <source>
        <dbReference type="EMBL" id="MCP1110940.1"/>
    </source>
</evidence>
<dbReference type="Gene3D" id="1.10.10.60">
    <property type="entry name" value="Homeodomain-like"/>
    <property type="match status" value="2"/>
</dbReference>
<dbReference type="InterPro" id="IPR003313">
    <property type="entry name" value="AraC-bd"/>
</dbReference>
<comment type="caution">
    <text evidence="5">The sequence shown here is derived from an EMBL/GenBank/DDBJ whole genome shotgun (WGS) entry which is preliminary data.</text>
</comment>
<dbReference type="Gene3D" id="2.60.120.10">
    <property type="entry name" value="Jelly Rolls"/>
    <property type="match status" value="1"/>
</dbReference>
<feature type="domain" description="HTH araC/xylS-type" evidence="4">
    <location>
        <begin position="184"/>
        <end position="281"/>
    </location>
</feature>
<evidence type="ECO:0000256" key="1">
    <source>
        <dbReference type="ARBA" id="ARBA00023015"/>
    </source>
</evidence>
<dbReference type="Pfam" id="PF02311">
    <property type="entry name" value="AraC_binding"/>
    <property type="match status" value="1"/>
</dbReference>
<accession>A0ABT1EJS5</accession>
<protein>
    <submittedName>
        <fullName evidence="5">AraC family transcriptional regulator</fullName>
    </submittedName>
</protein>
<evidence type="ECO:0000259" key="4">
    <source>
        <dbReference type="PROSITE" id="PS01124"/>
    </source>
</evidence>
<evidence type="ECO:0000256" key="3">
    <source>
        <dbReference type="ARBA" id="ARBA00023163"/>
    </source>
</evidence>
<sequence>MQHLNYLERRTRGTADFPIDYHHVTPRHPQYHMALHWHMEYELIRVLKNTFSLTLEETTIEVGEGSVVFVPSGLLHEGTPRDCIYECIVFDINMLISRNDSFKQLIKSIHNHELDLRHIFDPSYKDIHDITWTLFDAIASKKPGYQMIVEGSLYLFFGTIFANQYFSPVQNKGVHSQRRILQLKTALEYIETSYQSPLTLQEIADTVHMSPKYFCRFFQDMAGRTPIDYLNYYRIERACYKILTTDDSITEIAFNSGFNDLSYFIKTFKKYKGVTPKQYLK</sequence>
<keyword evidence="3" id="KW-0804">Transcription</keyword>
<keyword evidence="1" id="KW-0805">Transcription regulation</keyword>
<dbReference type="InterPro" id="IPR009057">
    <property type="entry name" value="Homeodomain-like_sf"/>
</dbReference>
<proteinExistence type="predicted"/>
<dbReference type="PROSITE" id="PS01124">
    <property type="entry name" value="HTH_ARAC_FAMILY_2"/>
    <property type="match status" value="1"/>
</dbReference>
<organism evidence="5 6">
    <name type="scientific">Ohessyouella blattaphilus</name>
    <dbReference type="NCBI Taxonomy" id="2949333"/>
    <lineage>
        <taxon>Bacteria</taxon>
        <taxon>Bacillati</taxon>
        <taxon>Bacillota</taxon>
        <taxon>Clostridia</taxon>
        <taxon>Lachnospirales</taxon>
        <taxon>Lachnospiraceae</taxon>
        <taxon>Ohessyouella</taxon>
    </lineage>
</organism>
<dbReference type="Pfam" id="PF12833">
    <property type="entry name" value="HTH_18"/>
    <property type="match status" value="1"/>
</dbReference>
<dbReference type="PANTHER" id="PTHR43280">
    <property type="entry name" value="ARAC-FAMILY TRANSCRIPTIONAL REGULATOR"/>
    <property type="match status" value="1"/>
</dbReference>